<dbReference type="AlphaFoldDB" id="A0AAE0VQ96"/>
<evidence type="ECO:0008006" key="3">
    <source>
        <dbReference type="Google" id="ProtNLM"/>
    </source>
</evidence>
<dbReference type="InterPro" id="IPR021381">
    <property type="entry name" value="DUF3011"/>
</dbReference>
<reference evidence="1" key="1">
    <citation type="journal article" date="2021" name="Genome Biol. Evol.">
        <title>A High-Quality Reference Genome for a Parasitic Bivalve with Doubly Uniparental Inheritance (Bivalvia: Unionida).</title>
        <authorList>
            <person name="Smith C.H."/>
        </authorList>
    </citation>
    <scope>NUCLEOTIDE SEQUENCE</scope>
    <source>
        <strain evidence="1">CHS0354</strain>
    </source>
</reference>
<name>A0AAE0VQ96_9BIVA</name>
<reference evidence="1" key="3">
    <citation type="submission" date="2023-05" db="EMBL/GenBank/DDBJ databases">
        <authorList>
            <person name="Smith C.H."/>
        </authorList>
    </citation>
    <scope>NUCLEOTIDE SEQUENCE</scope>
    <source>
        <strain evidence="1">CHS0354</strain>
        <tissue evidence="1">Mantle</tissue>
    </source>
</reference>
<sequence>MSWKRLIPGASLSLGIRVELGSLSKDGEQTGGLLIKKPIFQTEPSEKDKHLFTNQETNKGGKAITTNECVNTVEVMCKSCQGRFAECPVFAAKKILKADPVHIFDNSPCIEGKTWGVSRERVVWVDQYCVAKFKICFETFGGNNALNYEDVECQSDGSNNKSYCKASRLISQLEVLMRFDTKRCVRDKTFGFEGTQIWVSKGCWAKFRVYFLK</sequence>
<dbReference type="EMBL" id="JAEAOA010001764">
    <property type="protein sequence ID" value="KAK3586603.1"/>
    <property type="molecule type" value="Genomic_DNA"/>
</dbReference>
<proteinExistence type="predicted"/>
<protein>
    <recommendedName>
        <fullName evidence="3">DUF3011 domain-containing protein</fullName>
    </recommendedName>
</protein>
<accession>A0AAE0VQ96</accession>
<reference evidence="1" key="2">
    <citation type="journal article" date="2021" name="Genome Biol. Evol.">
        <title>Developing a high-quality reference genome for a parasitic bivalve with doubly uniparental inheritance (Bivalvia: Unionida).</title>
        <authorList>
            <person name="Smith C.H."/>
        </authorList>
    </citation>
    <scope>NUCLEOTIDE SEQUENCE</scope>
    <source>
        <strain evidence="1">CHS0354</strain>
        <tissue evidence="1">Mantle</tissue>
    </source>
</reference>
<dbReference type="Pfam" id="PF11218">
    <property type="entry name" value="DUF3011"/>
    <property type="match status" value="1"/>
</dbReference>
<dbReference type="Proteomes" id="UP001195483">
    <property type="component" value="Unassembled WGS sequence"/>
</dbReference>
<organism evidence="1 2">
    <name type="scientific">Potamilus streckersoni</name>
    <dbReference type="NCBI Taxonomy" id="2493646"/>
    <lineage>
        <taxon>Eukaryota</taxon>
        <taxon>Metazoa</taxon>
        <taxon>Spiralia</taxon>
        <taxon>Lophotrochozoa</taxon>
        <taxon>Mollusca</taxon>
        <taxon>Bivalvia</taxon>
        <taxon>Autobranchia</taxon>
        <taxon>Heteroconchia</taxon>
        <taxon>Palaeoheterodonta</taxon>
        <taxon>Unionida</taxon>
        <taxon>Unionoidea</taxon>
        <taxon>Unionidae</taxon>
        <taxon>Ambleminae</taxon>
        <taxon>Lampsilini</taxon>
        <taxon>Potamilus</taxon>
    </lineage>
</organism>
<evidence type="ECO:0000313" key="1">
    <source>
        <dbReference type="EMBL" id="KAK3586603.1"/>
    </source>
</evidence>
<gene>
    <name evidence="1" type="ORF">CHS0354_029481</name>
</gene>
<comment type="caution">
    <text evidence="1">The sequence shown here is derived from an EMBL/GenBank/DDBJ whole genome shotgun (WGS) entry which is preliminary data.</text>
</comment>
<keyword evidence="2" id="KW-1185">Reference proteome</keyword>
<evidence type="ECO:0000313" key="2">
    <source>
        <dbReference type="Proteomes" id="UP001195483"/>
    </source>
</evidence>